<dbReference type="AlphaFoldDB" id="A0A8E2E2A9"/>
<proteinExistence type="predicted"/>
<evidence type="ECO:0000313" key="1">
    <source>
        <dbReference type="EMBL" id="OCK76087.1"/>
    </source>
</evidence>
<accession>A0A8E2E2A9</accession>
<dbReference type="Proteomes" id="UP000250266">
    <property type="component" value="Unassembled WGS sequence"/>
</dbReference>
<reference evidence="1 2" key="1">
    <citation type="journal article" date="2016" name="Nat. Commun.">
        <title>Ectomycorrhizal ecology is imprinted in the genome of the dominant symbiotic fungus Cenococcum geophilum.</title>
        <authorList>
            <consortium name="DOE Joint Genome Institute"/>
            <person name="Peter M."/>
            <person name="Kohler A."/>
            <person name="Ohm R.A."/>
            <person name="Kuo A."/>
            <person name="Krutzmann J."/>
            <person name="Morin E."/>
            <person name="Arend M."/>
            <person name="Barry K.W."/>
            <person name="Binder M."/>
            <person name="Choi C."/>
            <person name="Clum A."/>
            <person name="Copeland A."/>
            <person name="Grisel N."/>
            <person name="Haridas S."/>
            <person name="Kipfer T."/>
            <person name="LaButti K."/>
            <person name="Lindquist E."/>
            <person name="Lipzen A."/>
            <person name="Maire R."/>
            <person name="Meier B."/>
            <person name="Mihaltcheva S."/>
            <person name="Molinier V."/>
            <person name="Murat C."/>
            <person name="Poggeler S."/>
            <person name="Quandt C.A."/>
            <person name="Sperisen C."/>
            <person name="Tritt A."/>
            <person name="Tisserant E."/>
            <person name="Crous P.W."/>
            <person name="Henrissat B."/>
            <person name="Nehls U."/>
            <person name="Egli S."/>
            <person name="Spatafora J.W."/>
            <person name="Grigoriev I.V."/>
            <person name="Martin F.M."/>
        </authorList>
    </citation>
    <scope>NUCLEOTIDE SEQUENCE [LARGE SCALE GENOMIC DNA]</scope>
    <source>
        <strain evidence="1 2">CBS 459.81</strain>
    </source>
</reference>
<gene>
    <name evidence="1" type="ORF">K432DRAFT_396735</name>
</gene>
<sequence>MDPVYAAERASRKRLWDALVRLDEENRRKPSNRTREKIWQPLSIVQVEREGENNCSELLELCYRCVTLVILKLFLTNSSPDTHYRKWLCSFCGNNMKDHSWSSFDSKENGIIVPRWQPAHCTLHKLLDRMAQDFFPGRKVSLDTKRSHFNDQTRLIFHEFDELSTVMSTTWIDLQKQRPKSASFQAMNINQQLEALKGWLKICEKGSAEDREEIHAHCQKDKDLAIPAKRVLNLANAATGIRYIVETANHKDRYVALSHCWGDPKRYPLMSTHATLKDLKVLI</sequence>
<evidence type="ECO:0000313" key="2">
    <source>
        <dbReference type="Proteomes" id="UP000250266"/>
    </source>
</evidence>
<dbReference type="EMBL" id="KV745244">
    <property type="protein sequence ID" value="OCK76087.1"/>
    <property type="molecule type" value="Genomic_DNA"/>
</dbReference>
<name>A0A8E2E2A9_9PEZI</name>
<keyword evidence="2" id="KW-1185">Reference proteome</keyword>
<protein>
    <submittedName>
        <fullName evidence="1">Uncharacterized protein</fullName>
    </submittedName>
</protein>
<organism evidence="1 2">
    <name type="scientific">Lepidopterella palustris CBS 459.81</name>
    <dbReference type="NCBI Taxonomy" id="1314670"/>
    <lineage>
        <taxon>Eukaryota</taxon>
        <taxon>Fungi</taxon>
        <taxon>Dikarya</taxon>
        <taxon>Ascomycota</taxon>
        <taxon>Pezizomycotina</taxon>
        <taxon>Dothideomycetes</taxon>
        <taxon>Pleosporomycetidae</taxon>
        <taxon>Mytilinidiales</taxon>
        <taxon>Argynnaceae</taxon>
        <taxon>Lepidopterella</taxon>
    </lineage>
</organism>